<accession>A0A9W6CWQ9</accession>
<dbReference type="PANTHER" id="PTHR43420:SF47">
    <property type="entry name" value="N-ACETYLTRANSFERASE DOMAIN-CONTAINING PROTEIN"/>
    <property type="match status" value="1"/>
</dbReference>
<dbReference type="CDD" id="cd04301">
    <property type="entry name" value="NAT_SF"/>
    <property type="match status" value="1"/>
</dbReference>
<reference evidence="4" key="1">
    <citation type="submission" date="2022-12" db="EMBL/GenBank/DDBJ databases">
        <title>Reference genome sequencing for broad-spectrum identification of bacterial and archaeal isolates by mass spectrometry.</title>
        <authorList>
            <person name="Sekiguchi Y."/>
            <person name="Tourlousse D.M."/>
        </authorList>
    </citation>
    <scope>NUCLEOTIDE SEQUENCE</scope>
    <source>
        <strain evidence="4">14</strain>
    </source>
</reference>
<evidence type="ECO:0000259" key="3">
    <source>
        <dbReference type="PROSITE" id="PS51186"/>
    </source>
</evidence>
<dbReference type="PANTHER" id="PTHR43420">
    <property type="entry name" value="ACETYLTRANSFERASE"/>
    <property type="match status" value="1"/>
</dbReference>
<name>A0A9W6CWQ9_9MICO</name>
<evidence type="ECO:0000313" key="4">
    <source>
        <dbReference type="EMBL" id="GLI27987.1"/>
    </source>
</evidence>
<feature type="domain" description="N-acetyltransferase" evidence="3">
    <location>
        <begin position="33"/>
        <end position="197"/>
    </location>
</feature>
<dbReference type="PROSITE" id="PS51186">
    <property type="entry name" value="GNAT"/>
    <property type="match status" value="2"/>
</dbReference>
<gene>
    <name evidence="4" type="ORF">ARHIZOSPH14_22290</name>
</gene>
<comment type="caution">
    <text evidence="4">The sequence shown here is derived from an EMBL/GenBank/DDBJ whole genome shotgun (WGS) entry which is preliminary data.</text>
</comment>
<dbReference type="Proteomes" id="UP001144396">
    <property type="component" value="Unassembled WGS sequence"/>
</dbReference>
<evidence type="ECO:0000256" key="2">
    <source>
        <dbReference type="ARBA" id="ARBA00023315"/>
    </source>
</evidence>
<dbReference type="EMBL" id="BSDP01000001">
    <property type="protein sequence ID" value="GLI27987.1"/>
    <property type="molecule type" value="Genomic_DNA"/>
</dbReference>
<dbReference type="InterPro" id="IPR050680">
    <property type="entry name" value="YpeA/RimI_acetyltransf"/>
</dbReference>
<keyword evidence="5" id="KW-1185">Reference proteome</keyword>
<sequence>MTDNLHPEPRQEPLRDRVAGARRTVVPAHPEIASWRPVTLDDVDLLTEFEHALAAADHPEWRSSRDEVADMLGRSELDLERDTLLGFAADGRLAAHGLVLSPAEAELMVRSFVFGGVHPDFRGRGIGRVLLDWELARAVEQFSTSDSLLPGVVFGYAQERTPAHRRLLERAGMEAKRWFLKFSRDLREPLPEVPEADAAVRPYRDEDAEAVRHARNDAFRDHWGSDVMSSEQWGHLVGAEGFRGDLSLVSVDGDRVVGFLLASEYEATDAHEGETGIYVEYVGVRREGRGRGIARRLLAGHLHAAAGAGFTSSVLEVDADSPTGANALYESMGYREKHRELAYSLEY</sequence>
<evidence type="ECO:0000256" key="1">
    <source>
        <dbReference type="ARBA" id="ARBA00022679"/>
    </source>
</evidence>
<keyword evidence="1" id="KW-0808">Transferase</keyword>
<keyword evidence="2" id="KW-0012">Acyltransferase</keyword>
<dbReference type="SUPFAM" id="SSF55729">
    <property type="entry name" value="Acyl-CoA N-acyltransferases (Nat)"/>
    <property type="match status" value="2"/>
</dbReference>
<feature type="domain" description="N-acetyltransferase" evidence="3">
    <location>
        <begin position="198"/>
        <end position="347"/>
    </location>
</feature>
<dbReference type="Gene3D" id="3.40.630.30">
    <property type="match status" value="1"/>
</dbReference>
<protein>
    <submittedName>
        <fullName evidence="4">Acetyltransferase, GNAT</fullName>
    </submittedName>
</protein>
<dbReference type="InterPro" id="IPR000182">
    <property type="entry name" value="GNAT_dom"/>
</dbReference>
<organism evidence="4 5">
    <name type="scientific">Agromyces rhizosphaerae</name>
    <dbReference type="NCBI Taxonomy" id="88374"/>
    <lineage>
        <taxon>Bacteria</taxon>
        <taxon>Bacillati</taxon>
        <taxon>Actinomycetota</taxon>
        <taxon>Actinomycetes</taxon>
        <taxon>Micrococcales</taxon>
        <taxon>Microbacteriaceae</taxon>
        <taxon>Agromyces</taxon>
    </lineage>
</organism>
<dbReference type="RefSeq" id="WP_281884969.1">
    <property type="nucleotide sequence ID" value="NZ_BSDP01000001.1"/>
</dbReference>
<dbReference type="AlphaFoldDB" id="A0A9W6CWQ9"/>
<dbReference type="InterPro" id="IPR016181">
    <property type="entry name" value="Acyl_CoA_acyltransferase"/>
</dbReference>
<proteinExistence type="predicted"/>
<dbReference type="Pfam" id="PF00583">
    <property type="entry name" value="Acetyltransf_1"/>
    <property type="match status" value="1"/>
</dbReference>
<evidence type="ECO:0000313" key="5">
    <source>
        <dbReference type="Proteomes" id="UP001144396"/>
    </source>
</evidence>
<dbReference type="GO" id="GO:0016747">
    <property type="term" value="F:acyltransferase activity, transferring groups other than amino-acyl groups"/>
    <property type="evidence" value="ECO:0007669"/>
    <property type="project" value="InterPro"/>
</dbReference>